<evidence type="ECO:0000313" key="7">
    <source>
        <dbReference type="Proteomes" id="UP001201262"/>
    </source>
</evidence>
<keyword evidence="2" id="KW-0808">Transferase</keyword>
<comment type="caution">
    <text evidence="6">The sequence shown here is derived from an EMBL/GenBank/DDBJ whole genome shotgun (WGS) entry which is preliminary data.</text>
</comment>
<gene>
    <name evidence="6" type="ORF">BGW36DRAFT_461114</name>
</gene>
<dbReference type="GO" id="GO:0008171">
    <property type="term" value="F:O-methyltransferase activity"/>
    <property type="evidence" value="ECO:0007669"/>
    <property type="project" value="InterPro"/>
</dbReference>
<protein>
    <submittedName>
        <fullName evidence="6">S-adenosyl-L-methionine-dependent methyltransferase</fullName>
    </submittedName>
</protein>
<dbReference type="Pfam" id="PF08100">
    <property type="entry name" value="Dimerisation"/>
    <property type="match status" value="1"/>
</dbReference>
<dbReference type="PANTHER" id="PTHR43712:SF2">
    <property type="entry name" value="O-METHYLTRANSFERASE CICE"/>
    <property type="match status" value="1"/>
</dbReference>
<dbReference type="Gene3D" id="3.40.50.150">
    <property type="entry name" value="Vaccinia Virus protein VP39"/>
    <property type="match status" value="1"/>
</dbReference>
<dbReference type="InterPro" id="IPR016461">
    <property type="entry name" value="COMT-like"/>
</dbReference>
<dbReference type="Gene3D" id="1.10.10.10">
    <property type="entry name" value="Winged helix-like DNA-binding domain superfamily/Winged helix DNA-binding domain"/>
    <property type="match status" value="1"/>
</dbReference>
<dbReference type="InterPro" id="IPR036388">
    <property type="entry name" value="WH-like_DNA-bd_sf"/>
</dbReference>
<dbReference type="Proteomes" id="UP001201262">
    <property type="component" value="Unassembled WGS sequence"/>
</dbReference>
<proteinExistence type="predicted"/>
<dbReference type="InterPro" id="IPR001077">
    <property type="entry name" value="COMT_C"/>
</dbReference>
<dbReference type="InterPro" id="IPR029063">
    <property type="entry name" value="SAM-dependent_MTases_sf"/>
</dbReference>
<dbReference type="RefSeq" id="XP_046071771.1">
    <property type="nucleotide sequence ID" value="XM_046222123.1"/>
</dbReference>
<dbReference type="GO" id="GO:0032259">
    <property type="term" value="P:methylation"/>
    <property type="evidence" value="ECO:0007669"/>
    <property type="project" value="UniProtKB-KW"/>
</dbReference>
<evidence type="ECO:0000256" key="3">
    <source>
        <dbReference type="ARBA" id="ARBA00022691"/>
    </source>
</evidence>
<keyword evidence="3" id="KW-0949">S-adenosyl-L-methionine</keyword>
<feature type="domain" description="O-methyltransferase dimerisation" evidence="5">
    <location>
        <begin position="81"/>
        <end position="154"/>
    </location>
</feature>
<keyword evidence="1 6" id="KW-0489">Methyltransferase</keyword>
<dbReference type="PROSITE" id="PS51683">
    <property type="entry name" value="SAM_OMT_II"/>
    <property type="match status" value="1"/>
</dbReference>
<dbReference type="EMBL" id="JAJTJA010000006">
    <property type="protein sequence ID" value="KAH8697070.1"/>
    <property type="molecule type" value="Genomic_DNA"/>
</dbReference>
<organism evidence="6 7">
    <name type="scientific">Talaromyces proteolyticus</name>
    <dbReference type="NCBI Taxonomy" id="1131652"/>
    <lineage>
        <taxon>Eukaryota</taxon>
        <taxon>Fungi</taxon>
        <taxon>Dikarya</taxon>
        <taxon>Ascomycota</taxon>
        <taxon>Pezizomycotina</taxon>
        <taxon>Eurotiomycetes</taxon>
        <taxon>Eurotiomycetidae</taxon>
        <taxon>Eurotiales</taxon>
        <taxon>Trichocomaceae</taxon>
        <taxon>Talaromyces</taxon>
        <taxon>Talaromyces sect. Bacilispori</taxon>
    </lineage>
</organism>
<dbReference type="AlphaFoldDB" id="A0AAD4KQF0"/>
<evidence type="ECO:0000256" key="1">
    <source>
        <dbReference type="ARBA" id="ARBA00022603"/>
    </source>
</evidence>
<dbReference type="GO" id="GO:0046983">
    <property type="term" value="F:protein dimerization activity"/>
    <property type="evidence" value="ECO:0007669"/>
    <property type="project" value="InterPro"/>
</dbReference>
<keyword evidence="7" id="KW-1185">Reference proteome</keyword>
<reference evidence="6" key="1">
    <citation type="submission" date="2021-12" db="EMBL/GenBank/DDBJ databases">
        <title>Convergent genome expansion in fungi linked to evolution of root-endophyte symbiosis.</title>
        <authorList>
            <consortium name="DOE Joint Genome Institute"/>
            <person name="Ke Y.-H."/>
            <person name="Bonito G."/>
            <person name="Liao H.-L."/>
            <person name="Looney B."/>
            <person name="Rojas-Flechas A."/>
            <person name="Nash J."/>
            <person name="Hameed K."/>
            <person name="Schadt C."/>
            <person name="Martin F."/>
            <person name="Crous P.W."/>
            <person name="Miettinen O."/>
            <person name="Magnuson J.K."/>
            <person name="Labbe J."/>
            <person name="Jacobson D."/>
            <person name="Doktycz M.J."/>
            <person name="Veneault-Fourrey C."/>
            <person name="Kuo A."/>
            <person name="Mondo S."/>
            <person name="Calhoun S."/>
            <person name="Riley R."/>
            <person name="Ohm R."/>
            <person name="LaButti K."/>
            <person name="Andreopoulos B."/>
            <person name="Pangilinan J."/>
            <person name="Nolan M."/>
            <person name="Tritt A."/>
            <person name="Clum A."/>
            <person name="Lipzen A."/>
            <person name="Daum C."/>
            <person name="Barry K."/>
            <person name="Grigoriev I.V."/>
            <person name="Vilgalys R."/>
        </authorList>
    </citation>
    <scope>NUCLEOTIDE SEQUENCE</scope>
    <source>
        <strain evidence="6">PMI_201</strain>
    </source>
</reference>
<dbReference type="SUPFAM" id="SSF53335">
    <property type="entry name" value="S-adenosyl-L-methionine-dependent methyltransferases"/>
    <property type="match status" value="1"/>
</dbReference>
<dbReference type="PANTHER" id="PTHR43712">
    <property type="entry name" value="PUTATIVE (AFU_ORTHOLOGUE AFUA_4G14580)-RELATED"/>
    <property type="match status" value="1"/>
</dbReference>
<dbReference type="Pfam" id="PF00891">
    <property type="entry name" value="Methyltransf_2"/>
    <property type="match status" value="1"/>
</dbReference>
<dbReference type="InterPro" id="IPR036390">
    <property type="entry name" value="WH_DNA-bd_sf"/>
</dbReference>
<feature type="domain" description="O-methyltransferase C-terminal" evidence="4">
    <location>
        <begin position="249"/>
        <end position="422"/>
    </location>
</feature>
<evidence type="ECO:0000313" key="6">
    <source>
        <dbReference type="EMBL" id="KAH8697070.1"/>
    </source>
</evidence>
<dbReference type="GeneID" id="70252410"/>
<name>A0AAD4KQF0_9EURO</name>
<evidence type="ECO:0000256" key="2">
    <source>
        <dbReference type="ARBA" id="ARBA00022679"/>
    </source>
</evidence>
<dbReference type="InterPro" id="IPR012967">
    <property type="entry name" value="COMT_dimerisation"/>
</dbReference>
<dbReference type="SUPFAM" id="SSF46785">
    <property type="entry name" value="Winged helix' DNA-binding domain"/>
    <property type="match status" value="1"/>
</dbReference>
<sequence length="443" mass="49923">MKENNLGDSLESLRGLINISIDIVKEDLITHHDSPLNLASSRRHPLRDRYDEKVAQALKRISSAGVMLRALCDPEAWIHDIMFNFSDLTALFVTCQADVANLLNNQALDATAIAEKTGIEADKISRHLRALCNMHIFREVAPNVYENNELSLLFQSESRRALVGLCAEESRLASCQMWEALNRPDFRDTEAVNKAAFNIAYETDLNIFQYWEQVRPDLGKRGACAFAGKGLNEAQYLALYPWAEEPDHTLVVDVGGGVGGATLPIVSKFQNLTLLVQDLPENKEKFWAFLKKDYPRVLESNRASFQAQNFFEVNTTKNAPIYFLRHVLHDWPDAEATKLLKNLAAVMSARSKILICEHIVLPTYRSNSAPDDTEPEPFIAPEPLLPNWGASFTSRLDLHVLSCINSKQRTEDDFKNLAARAGLTVAFMWRNVGDEVIVECRLH</sequence>
<evidence type="ECO:0000259" key="4">
    <source>
        <dbReference type="Pfam" id="PF00891"/>
    </source>
</evidence>
<evidence type="ECO:0000259" key="5">
    <source>
        <dbReference type="Pfam" id="PF08100"/>
    </source>
</evidence>
<accession>A0AAD4KQF0</accession>